<dbReference type="Proteomes" id="UP000593601">
    <property type="component" value="Chromosome"/>
</dbReference>
<dbReference type="PIRSF" id="PIRSF029895">
    <property type="entry name" value="SpoIV"/>
    <property type="match status" value="1"/>
</dbReference>
<feature type="transmembrane region" description="Helical" evidence="1">
    <location>
        <begin position="89"/>
        <end position="109"/>
    </location>
</feature>
<keyword evidence="3" id="KW-1185">Reference proteome</keyword>
<evidence type="ECO:0000256" key="1">
    <source>
        <dbReference type="SAM" id="Phobius"/>
    </source>
</evidence>
<sequence length="414" mass="47696">MNQLIRFCRGYVRLRLSGRMPERFLNLCAANQIELWDLLYVDDSYQITMSISDFRRLGPLCHKAGCRYHILEKHGMPFFFYNNRKRKGFFVGFLFFCGLLYMMSCYIWNIHIDGNYANSTNTILTFLEQKGVYHGIRKKGVSCQDISAEVRAAFPNVTWVSTRIMGTQLLVDIKENVDGYKERPKDEKDEAPCDLVASSEGEVVKIITRSGIPKVTEGSACKKGDLLVTGEIPILNDAGETIQYEYVHADSDIFLKTKYYYYKEFKRKYTHRTYSDKLSKYPFLEIGNIRMDTTKLIKDEGTSVNYENRHQLFLTENFALPVYYGNTTRREYTKSEKLYPNETCKKIANKQLQQYLDGLKKMGVQILGNDVKIDITDTACIAKGEVTVVLQAKKEIPCTIQEASPGKDNSLDEQ</sequence>
<accession>A0A7M2RKY0</accession>
<evidence type="ECO:0000313" key="3">
    <source>
        <dbReference type="Proteomes" id="UP000593601"/>
    </source>
</evidence>
<dbReference type="KEGG" id="bliq:INP51_06895"/>
<reference evidence="2 3" key="1">
    <citation type="submission" date="2020-10" db="EMBL/GenBank/DDBJ databases">
        <title>Blautia liquoris sp.nov., isolated from the mud in a fermentation cellar used for the production of Chinese strong-flavoured liquor.</title>
        <authorList>
            <person name="Lu L."/>
        </authorList>
    </citation>
    <scope>NUCLEOTIDE SEQUENCE [LARGE SCALE GENOMIC DNA]</scope>
    <source>
        <strain evidence="2 3">LZLJ-3</strain>
    </source>
</reference>
<name>A0A7M2RKY0_9FIRM</name>
<dbReference type="Pfam" id="PF06898">
    <property type="entry name" value="YqfD"/>
    <property type="match status" value="1"/>
</dbReference>
<dbReference type="RefSeq" id="WP_193736968.1">
    <property type="nucleotide sequence ID" value="NZ_CP063304.1"/>
</dbReference>
<dbReference type="EMBL" id="CP063304">
    <property type="protein sequence ID" value="QOV20654.1"/>
    <property type="molecule type" value="Genomic_DNA"/>
</dbReference>
<proteinExistence type="predicted"/>
<keyword evidence="1" id="KW-0812">Transmembrane</keyword>
<keyword evidence="1" id="KW-1133">Transmembrane helix</keyword>
<dbReference type="AlphaFoldDB" id="A0A7M2RKY0"/>
<gene>
    <name evidence="2" type="ORF">INP51_06895</name>
</gene>
<dbReference type="InterPro" id="IPR010690">
    <property type="entry name" value="YqfD"/>
</dbReference>
<organism evidence="2 3">
    <name type="scientific">Blautia liquoris</name>
    <dbReference type="NCBI Taxonomy" id="2779518"/>
    <lineage>
        <taxon>Bacteria</taxon>
        <taxon>Bacillati</taxon>
        <taxon>Bacillota</taxon>
        <taxon>Clostridia</taxon>
        <taxon>Lachnospirales</taxon>
        <taxon>Lachnospiraceae</taxon>
        <taxon>Blautia</taxon>
    </lineage>
</organism>
<keyword evidence="1" id="KW-0472">Membrane</keyword>
<protein>
    <submittedName>
        <fullName evidence="2">Sporulation protein YqfD</fullName>
    </submittedName>
</protein>
<evidence type="ECO:0000313" key="2">
    <source>
        <dbReference type="EMBL" id="QOV20654.1"/>
    </source>
</evidence>